<name>A0A7N0TBR6_KALFE</name>
<sequence length="55" mass="6225">MKFNNAQKEKQGGGGAATAVRTWNSHFIIFFNFCRSNSLRHHVELNQKLSLCDAT</sequence>
<proteinExistence type="predicted"/>
<accession>A0A7N0TBR6</accession>
<dbReference type="AlphaFoldDB" id="A0A7N0TBR6"/>
<protein>
    <submittedName>
        <fullName evidence="1">Uncharacterized protein</fullName>
    </submittedName>
</protein>
<keyword evidence="2" id="KW-1185">Reference proteome</keyword>
<organism evidence="1 2">
    <name type="scientific">Kalanchoe fedtschenkoi</name>
    <name type="common">Lavender scallops</name>
    <name type="synonym">South American air plant</name>
    <dbReference type="NCBI Taxonomy" id="63787"/>
    <lineage>
        <taxon>Eukaryota</taxon>
        <taxon>Viridiplantae</taxon>
        <taxon>Streptophyta</taxon>
        <taxon>Embryophyta</taxon>
        <taxon>Tracheophyta</taxon>
        <taxon>Spermatophyta</taxon>
        <taxon>Magnoliopsida</taxon>
        <taxon>eudicotyledons</taxon>
        <taxon>Gunneridae</taxon>
        <taxon>Pentapetalae</taxon>
        <taxon>Saxifragales</taxon>
        <taxon>Crassulaceae</taxon>
        <taxon>Kalanchoe</taxon>
    </lineage>
</organism>
<evidence type="ECO:0000313" key="1">
    <source>
        <dbReference type="EnsemblPlants" id="Kaladp0031s0036.1.v1.1.CDS.1"/>
    </source>
</evidence>
<dbReference type="Proteomes" id="UP000594263">
    <property type="component" value="Unplaced"/>
</dbReference>
<evidence type="ECO:0000313" key="2">
    <source>
        <dbReference type="Proteomes" id="UP000594263"/>
    </source>
</evidence>
<dbReference type="Gramene" id="Kaladp0031s0036.1.v1.1">
    <property type="protein sequence ID" value="Kaladp0031s0036.1.v1.1.CDS.1"/>
    <property type="gene ID" value="Kaladp0031s0036.v1.1"/>
</dbReference>
<reference evidence="1" key="1">
    <citation type="submission" date="2021-01" db="UniProtKB">
        <authorList>
            <consortium name="EnsemblPlants"/>
        </authorList>
    </citation>
    <scope>IDENTIFICATION</scope>
</reference>
<dbReference type="EnsemblPlants" id="Kaladp0031s0036.1.v1.1">
    <property type="protein sequence ID" value="Kaladp0031s0036.1.v1.1.CDS.1"/>
    <property type="gene ID" value="Kaladp0031s0036.v1.1"/>
</dbReference>